<dbReference type="AlphaFoldDB" id="A0A932ZSJ1"/>
<feature type="domain" description="Carrier" evidence="1">
    <location>
        <begin position="14"/>
        <end position="70"/>
    </location>
</feature>
<protein>
    <recommendedName>
        <fullName evidence="1">Carrier domain-containing protein</fullName>
    </recommendedName>
</protein>
<organism evidence="2 3">
    <name type="scientific">Tectimicrobiota bacterium</name>
    <dbReference type="NCBI Taxonomy" id="2528274"/>
    <lineage>
        <taxon>Bacteria</taxon>
        <taxon>Pseudomonadati</taxon>
        <taxon>Nitrospinota/Tectimicrobiota group</taxon>
        <taxon>Candidatus Tectimicrobiota</taxon>
    </lineage>
</organism>
<evidence type="ECO:0000313" key="2">
    <source>
        <dbReference type="EMBL" id="MBI4250863.1"/>
    </source>
</evidence>
<accession>A0A932ZSJ1</accession>
<dbReference type="Gene3D" id="1.10.1200.10">
    <property type="entry name" value="ACP-like"/>
    <property type="match status" value="1"/>
</dbReference>
<dbReference type="EMBL" id="JACQRX010000012">
    <property type="protein sequence ID" value="MBI4250863.1"/>
    <property type="molecule type" value="Genomic_DNA"/>
</dbReference>
<evidence type="ECO:0000259" key="1">
    <source>
        <dbReference type="Pfam" id="PF00550"/>
    </source>
</evidence>
<sequence>MAQSLVSEERILEEVKEAIARTTGVEKASITPDSSLVQDLGVLSLDFLDVNFRLEQVFGIKMARNFVLEHAEEMFGEGTAINENNEVTEKGVEILRLRVGEAAGDLEPGAPVDELPALVTPRTLAGAIRDILSCLSEKSPAGADWKTEDGTHIVCSKTGAPAALPSGDEIVQRWLKSLQEEKQLF</sequence>
<evidence type="ECO:0000313" key="3">
    <source>
        <dbReference type="Proteomes" id="UP000752292"/>
    </source>
</evidence>
<dbReference type="Proteomes" id="UP000752292">
    <property type="component" value="Unassembled WGS sequence"/>
</dbReference>
<name>A0A932ZSJ1_UNCTE</name>
<reference evidence="2" key="1">
    <citation type="submission" date="2020-07" db="EMBL/GenBank/DDBJ databases">
        <title>Huge and variable diversity of episymbiotic CPR bacteria and DPANN archaea in groundwater ecosystems.</title>
        <authorList>
            <person name="He C.Y."/>
            <person name="Keren R."/>
            <person name="Whittaker M."/>
            <person name="Farag I.F."/>
            <person name="Doudna J."/>
            <person name="Cate J.H.D."/>
            <person name="Banfield J.F."/>
        </authorList>
    </citation>
    <scope>NUCLEOTIDE SEQUENCE</scope>
    <source>
        <strain evidence="2">NC_groundwater_1370_Ag_S-0.2um_69_93</strain>
    </source>
</reference>
<dbReference type="Pfam" id="PF00550">
    <property type="entry name" value="PP-binding"/>
    <property type="match status" value="1"/>
</dbReference>
<comment type="caution">
    <text evidence="2">The sequence shown here is derived from an EMBL/GenBank/DDBJ whole genome shotgun (WGS) entry which is preliminary data.</text>
</comment>
<dbReference type="InterPro" id="IPR009081">
    <property type="entry name" value="PP-bd_ACP"/>
</dbReference>
<proteinExistence type="predicted"/>
<dbReference type="InterPro" id="IPR036736">
    <property type="entry name" value="ACP-like_sf"/>
</dbReference>
<gene>
    <name evidence="2" type="ORF">HY618_00250</name>
</gene>
<dbReference type="SUPFAM" id="SSF47336">
    <property type="entry name" value="ACP-like"/>
    <property type="match status" value="1"/>
</dbReference>